<organism evidence="2 3">
    <name type="scientific">Aliiroseovarius zhejiangensis</name>
    <dbReference type="NCBI Taxonomy" id="1632025"/>
    <lineage>
        <taxon>Bacteria</taxon>
        <taxon>Pseudomonadati</taxon>
        <taxon>Pseudomonadota</taxon>
        <taxon>Alphaproteobacteria</taxon>
        <taxon>Rhodobacterales</taxon>
        <taxon>Paracoccaceae</taxon>
        <taxon>Aliiroseovarius</taxon>
    </lineage>
</organism>
<keyword evidence="1" id="KW-1133">Transmembrane helix</keyword>
<reference evidence="3" key="1">
    <citation type="journal article" date="2019" name="Int. J. Syst. Evol. Microbiol.">
        <title>The Global Catalogue of Microorganisms (GCM) 10K type strain sequencing project: providing services to taxonomists for standard genome sequencing and annotation.</title>
        <authorList>
            <consortium name="The Broad Institute Genomics Platform"/>
            <consortium name="The Broad Institute Genome Sequencing Center for Infectious Disease"/>
            <person name="Wu L."/>
            <person name="Ma J."/>
        </authorList>
    </citation>
    <scope>NUCLEOTIDE SEQUENCE [LARGE SCALE GENOMIC DNA]</scope>
    <source>
        <strain evidence="3">KCTC 42443</strain>
    </source>
</reference>
<name>A0ABQ3IPX2_9RHOB</name>
<evidence type="ECO:0000313" key="2">
    <source>
        <dbReference type="EMBL" id="GHE90092.1"/>
    </source>
</evidence>
<proteinExistence type="predicted"/>
<protein>
    <recommendedName>
        <fullName evidence="4">DUF2937 family protein</fullName>
    </recommendedName>
</protein>
<feature type="transmembrane region" description="Helical" evidence="1">
    <location>
        <begin position="143"/>
        <end position="165"/>
    </location>
</feature>
<keyword evidence="1" id="KW-0472">Membrane</keyword>
<dbReference type="InterPro" id="IPR022584">
    <property type="entry name" value="DUF2937"/>
</dbReference>
<keyword evidence="3" id="KW-1185">Reference proteome</keyword>
<dbReference type="Proteomes" id="UP000609802">
    <property type="component" value="Unassembled WGS sequence"/>
</dbReference>
<sequence>MAKIRNAQVKHMIRTLAMIGGIAGAVAMSQFPEFTQQYMQRLAGARTELQIVTAGFDLTAKAAGYTRDEALQNMGGTDFQDRLRDQMKTNFTRFERLDTAYTALKGTEPMARLAKVWHFRDTDLAKRTWEDFRPAVPVTADGLLCAGIGFVGGWLLVSLILGAFLRPFRRTA</sequence>
<dbReference type="RefSeq" id="WP_191285158.1">
    <property type="nucleotide sequence ID" value="NZ_BNCH01000001.1"/>
</dbReference>
<keyword evidence="1" id="KW-0812">Transmembrane</keyword>
<gene>
    <name evidence="2" type="ORF">GCM10016455_08040</name>
</gene>
<dbReference type="Pfam" id="PF11157">
    <property type="entry name" value="DUF2937"/>
    <property type="match status" value="1"/>
</dbReference>
<evidence type="ECO:0000256" key="1">
    <source>
        <dbReference type="SAM" id="Phobius"/>
    </source>
</evidence>
<evidence type="ECO:0008006" key="4">
    <source>
        <dbReference type="Google" id="ProtNLM"/>
    </source>
</evidence>
<feature type="transmembrane region" description="Helical" evidence="1">
    <location>
        <begin position="12"/>
        <end position="31"/>
    </location>
</feature>
<comment type="caution">
    <text evidence="2">The sequence shown here is derived from an EMBL/GenBank/DDBJ whole genome shotgun (WGS) entry which is preliminary data.</text>
</comment>
<accession>A0ABQ3IPX2</accession>
<evidence type="ECO:0000313" key="3">
    <source>
        <dbReference type="Proteomes" id="UP000609802"/>
    </source>
</evidence>
<dbReference type="EMBL" id="BNCH01000001">
    <property type="protein sequence ID" value="GHE90092.1"/>
    <property type="molecule type" value="Genomic_DNA"/>
</dbReference>